<feature type="transmembrane region" description="Helical" evidence="2">
    <location>
        <begin position="241"/>
        <end position="261"/>
    </location>
</feature>
<feature type="transmembrane region" description="Helical" evidence="2">
    <location>
        <begin position="87"/>
        <end position="108"/>
    </location>
</feature>
<dbReference type="Proteomes" id="UP000502508">
    <property type="component" value="Chromosome"/>
</dbReference>
<dbReference type="Pfam" id="PF02517">
    <property type="entry name" value="Rce1-like"/>
    <property type="match status" value="1"/>
</dbReference>
<feature type="transmembrane region" description="Helical" evidence="2">
    <location>
        <begin position="185"/>
        <end position="203"/>
    </location>
</feature>
<feature type="compositionally biased region" description="Pro residues" evidence="1">
    <location>
        <begin position="284"/>
        <end position="297"/>
    </location>
</feature>
<organism evidence="4 5">
    <name type="scientific">Phytohabitans flavus</name>
    <dbReference type="NCBI Taxonomy" id="1076124"/>
    <lineage>
        <taxon>Bacteria</taxon>
        <taxon>Bacillati</taxon>
        <taxon>Actinomycetota</taxon>
        <taxon>Actinomycetes</taxon>
        <taxon>Micromonosporales</taxon>
        <taxon>Micromonosporaceae</taxon>
    </lineage>
</organism>
<dbReference type="KEGG" id="pfla:Pflav_044280"/>
<dbReference type="InterPro" id="IPR003675">
    <property type="entry name" value="Rce1/LyrA-like_dom"/>
</dbReference>
<dbReference type="AlphaFoldDB" id="A0A6F8XWA2"/>
<dbReference type="GO" id="GO:0004175">
    <property type="term" value="F:endopeptidase activity"/>
    <property type="evidence" value="ECO:0007669"/>
    <property type="project" value="UniProtKB-ARBA"/>
</dbReference>
<protein>
    <recommendedName>
        <fullName evidence="3">CAAX prenyl protease 2/Lysostaphin resistance protein A-like domain-containing protein</fullName>
    </recommendedName>
</protein>
<dbReference type="GO" id="GO:0080120">
    <property type="term" value="P:CAAX-box protein maturation"/>
    <property type="evidence" value="ECO:0007669"/>
    <property type="project" value="UniProtKB-ARBA"/>
</dbReference>
<evidence type="ECO:0000313" key="5">
    <source>
        <dbReference type="Proteomes" id="UP000502508"/>
    </source>
</evidence>
<feature type="transmembrane region" description="Helical" evidence="2">
    <location>
        <begin position="153"/>
        <end position="179"/>
    </location>
</feature>
<feature type="region of interest" description="Disordered" evidence="1">
    <location>
        <begin position="273"/>
        <end position="305"/>
    </location>
</feature>
<feature type="transmembrane region" description="Helical" evidence="2">
    <location>
        <begin position="210"/>
        <end position="229"/>
    </location>
</feature>
<evidence type="ECO:0000256" key="1">
    <source>
        <dbReference type="SAM" id="MobiDB-lite"/>
    </source>
</evidence>
<keyword evidence="5" id="KW-1185">Reference proteome</keyword>
<sequence length="305" mass="31882">MGVLVFAVGYVVALVPLICAPMAIGLAAGARTDADGVPILGAEVDTAVALASLAVALPLVLLTARLIQLRPPGTVSSVVGRVRWRWLGVCLLLALAATLVLFGLDLTVTAALGEDVDDSATWASMPAVLATTAMLLALVPLQAAAEEYAFRGWLLQAVGTYVRGPWLPIAVQAVIFGSAHGWGTAWGFGALLVFGGATGWLAVRTGGLEAGIALHVVMNLASFLLMAALDQLDSDQTLTDATWHTAVLDAFVVCLYAAVVARLARRRPLETVSPDRPLWTEPQPQVPTYPAPPPLPTHQPTDAPH</sequence>
<accession>A0A6F8XWA2</accession>
<proteinExistence type="predicted"/>
<evidence type="ECO:0000313" key="4">
    <source>
        <dbReference type="EMBL" id="BCB78018.1"/>
    </source>
</evidence>
<evidence type="ECO:0000259" key="3">
    <source>
        <dbReference type="Pfam" id="PF02517"/>
    </source>
</evidence>
<dbReference type="RefSeq" id="WP_377308375.1">
    <property type="nucleotide sequence ID" value="NZ_JBHTHL010000001.1"/>
</dbReference>
<name>A0A6F8XWA2_9ACTN</name>
<feature type="domain" description="CAAX prenyl protease 2/Lysostaphin resistance protein A-like" evidence="3">
    <location>
        <begin position="131"/>
        <end position="220"/>
    </location>
</feature>
<keyword evidence="2" id="KW-0812">Transmembrane</keyword>
<feature type="transmembrane region" description="Helical" evidence="2">
    <location>
        <begin position="48"/>
        <end position="67"/>
    </location>
</feature>
<gene>
    <name evidence="4" type="ORF">Pflav_044280</name>
</gene>
<keyword evidence="2" id="KW-1133">Transmembrane helix</keyword>
<keyword evidence="2" id="KW-0472">Membrane</keyword>
<reference evidence="4 5" key="1">
    <citation type="submission" date="2020-03" db="EMBL/GenBank/DDBJ databases">
        <title>Whole genome shotgun sequence of Phytohabitans flavus NBRC 107702.</title>
        <authorList>
            <person name="Komaki H."/>
            <person name="Tamura T."/>
        </authorList>
    </citation>
    <scope>NUCLEOTIDE SEQUENCE [LARGE SCALE GENOMIC DNA]</scope>
    <source>
        <strain evidence="4 5">NBRC 107702</strain>
    </source>
</reference>
<dbReference type="EMBL" id="AP022870">
    <property type="protein sequence ID" value="BCB78018.1"/>
    <property type="molecule type" value="Genomic_DNA"/>
</dbReference>
<feature type="transmembrane region" description="Helical" evidence="2">
    <location>
        <begin position="120"/>
        <end position="141"/>
    </location>
</feature>
<evidence type="ECO:0000256" key="2">
    <source>
        <dbReference type="SAM" id="Phobius"/>
    </source>
</evidence>
<reference evidence="4 5" key="2">
    <citation type="submission" date="2020-03" db="EMBL/GenBank/DDBJ databases">
        <authorList>
            <person name="Ichikawa N."/>
            <person name="Kimura A."/>
            <person name="Kitahashi Y."/>
            <person name="Uohara A."/>
        </authorList>
    </citation>
    <scope>NUCLEOTIDE SEQUENCE [LARGE SCALE GENOMIC DNA]</scope>
    <source>
        <strain evidence="4 5">NBRC 107702</strain>
    </source>
</reference>